<feature type="domain" description="Sm" evidence="18">
    <location>
        <begin position="21"/>
        <end position="92"/>
    </location>
</feature>
<keyword evidence="11 16" id="KW-0508">mRNA splicing</keyword>
<evidence type="ECO:0000256" key="6">
    <source>
        <dbReference type="ARBA" id="ARBA00022552"/>
    </source>
</evidence>
<evidence type="ECO:0000259" key="18">
    <source>
        <dbReference type="PROSITE" id="PS52002"/>
    </source>
</evidence>
<dbReference type="CDD" id="cd01726">
    <property type="entry name" value="LSm6"/>
    <property type="match status" value="1"/>
</dbReference>
<evidence type="ECO:0000313" key="19">
    <source>
        <dbReference type="EMBL" id="KAK0450405.1"/>
    </source>
</evidence>
<sequence length="92" mass="10139">MDSSEPSPPPPPPEEQLTLDLPTEFLKGVVGKRVIVRLTSGVDYRGVLSCLDGYMNIALEQTEEHANGRVTNRYGDAFIRGNNGACLYVFRV</sequence>
<dbReference type="Proteomes" id="UP001175211">
    <property type="component" value="Unassembled WGS sequence"/>
</dbReference>
<feature type="compositionally biased region" description="Pro residues" evidence="17">
    <location>
        <begin position="1"/>
        <end position="14"/>
    </location>
</feature>
<dbReference type="GO" id="GO:0005732">
    <property type="term" value="C:sno(s)RNA-containing ribonucleoprotein complex"/>
    <property type="evidence" value="ECO:0007669"/>
    <property type="project" value="TreeGrafter"/>
</dbReference>
<comment type="subunit">
    <text evidence="15">Component of the heptameric LSM1-LSM7 complex, which consists of LSM1, LSM2, LSM3, LSM4, LSM5, LSM6 and LSM7. Component of the heptameric LSM2-LSM8 complex, which consists of LSM2, LSM3, LSM4, LSM5, LSM6, LSM7 and LSM8. The LSm subunits form a seven-membered ring structure with a doughnut shape.</text>
</comment>
<dbReference type="SUPFAM" id="SSF50182">
    <property type="entry name" value="Sm-like ribonucleoproteins"/>
    <property type="match status" value="1"/>
</dbReference>
<organism evidence="19 20">
    <name type="scientific">Armillaria tabescens</name>
    <name type="common">Ringless honey mushroom</name>
    <name type="synonym">Agaricus tabescens</name>
    <dbReference type="NCBI Taxonomy" id="1929756"/>
    <lineage>
        <taxon>Eukaryota</taxon>
        <taxon>Fungi</taxon>
        <taxon>Dikarya</taxon>
        <taxon>Basidiomycota</taxon>
        <taxon>Agaricomycotina</taxon>
        <taxon>Agaricomycetes</taxon>
        <taxon>Agaricomycetidae</taxon>
        <taxon>Agaricales</taxon>
        <taxon>Marasmiineae</taxon>
        <taxon>Physalacriaceae</taxon>
        <taxon>Desarmillaria</taxon>
    </lineage>
</organism>
<proteinExistence type="inferred from homology"/>
<evidence type="ECO:0000256" key="8">
    <source>
        <dbReference type="ARBA" id="ARBA00022694"/>
    </source>
</evidence>
<evidence type="ECO:0000256" key="15">
    <source>
        <dbReference type="ARBA" id="ARBA00025892"/>
    </source>
</evidence>
<dbReference type="GO" id="GO:0005681">
    <property type="term" value="C:spliceosomal complex"/>
    <property type="evidence" value="ECO:0007669"/>
    <property type="project" value="UniProtKB-KW"/>
</dbReference>
<protein>
    <recommendedName>
        <fullName evidence="4">U6 snRNA-associated Sm-like protein LSm6</fullName>
    </recommendedName>
</protein>
<dbReference type="GO" id="GO:0005688">
    <property type="term" value="C:U6 snRNP"/>
    <property type="evidence" value="ECO:0007669"/>
    <property type="project" value="TreeGrafter"/>
</dbReference>
<keyword evidence="7 16" id="KW-0507">mRNA processing</keyword>
<dbReference type="GO" id="GO:0030490">
    <property type="term" value="P:maturation of SSU-rRNA"/>
    <property type="evidence" value="ECO:0007669"/>
    <property type="project" value="TreeGrafter"/>
</dbReference>
<evidence type="ECO:0000256" key="11">
    <source>
        <dbReference type="ARBA" id="ARBA00023187"/>
    </source>
</evidence>
<dbReference type="GO" id="GO:0008033">
    <property type="term" value="P:tRNA processing"/>
    <property type="evidence" value="ECO:0007669"/>
    <property type="project" value="UniProtKB-KW"/>
</dbReference>
<dbReference type="GO" id="GO:0000398">
    <property type="term" value="P:mRNA splicing, via spliceosome"/>
    <property type="evidence" value="ECO:0007669"/>
    <property type="project" value="InterPro"/>
</dbReference>
<evidence type="ECO:0000256" key="9">
    <source>
        <dbReference type="ARBA" id="ARBA00022728"/>
    </source>
</evidence>
<dbReference type="GO" id="GO:0005730">
    <property type="term" value="C:nucleolus"/>
    <property type="evidence" value="ECO:0007669"/>
    <property type="project" value="TreeGrafter"/>
</dbReference>
<evidence type="ECO:0000256" key="17">
    <source>
        <dbReference type="SAM" id="MobiDB-lite"/>
    </source>
</evidence>
<dbReference type="PANTHER" id="PTHR11021:SF1">
    <property type="entry name" value="U6 SNRNA-ASSOCIATED SM-LIKE PROTEIN LSM6"/>
    <property type="match status" value="1"/>
</dbReference>
<evidence type="ECO:0000313" key="20">
    <source>
        <dbReference type="Proteomes" id="UP001175211"/>
    </source>
</evidence>
<dbReference type="InterPro" id="IPR010920">
    <property type="entry name" value="LSM_dom_sf"/>
</dbReference>
<dbReference type="SMART" id="SM00651">
    <property type="entry name" value="Sm"/>
    <property type="match status" value="1"/>
</dbReference>
<dbReference type="EMBL" id="JAUEPS010000036">
    <property type="protein sequence ID" value="KAK0450405.1"/>
    <property type="molecule type" value="Genomic_DNA"/>
</dbReference>
<evidence type="ECO:0000256" key="1">
    <source>
        <dbReference type="ARBA" id="ARBA00004123"/>
    </source>
</evidence>
<dbReference type="InterPro" id="IPR016487">
    <property type="entry name" value="Lsm6/sSmF"/>
</dbReference>
<dbReference type="GO" id="GO:0003723">
    <property type="term" value="F:RNA binding"/>
    <property type="evidence" value="ECO:0007669"/>
    <property type="project" value="UniProtKB-UniRule"/>
</dbReference>
<reference evidence="19" key="1">
    <citation type="submission" date="2023-06" db="EMBL/GenBank/DDBJ databases">
        <authorList>
            <consortium name="Lawrence Berkeley National Laboratory"/>
            <person name="Ahrendt S."/>
            <person name="Sahu N."/>
            <person name="Indic B."/>
            <person name="Wong-Bajracharya J."/>
            <person name="Merenyi Z."/>
            <person name="Ke H.-M."/>
            <person name="Monk M."/>
            <person name="Kocsube S."/>
            <person name="Drula E."/>
            <person name="Lipzen A."/>
            <person name="Balint B."/>
            <person name="Henrissat B."/>
            <person name="Andreopoulos B."/>
            <person name="Martin F.M."/>
            <person name="Harder C.B."/>
            <person name="Rigling D."/>
            <person name="Ford K.L."/>
            <person name="Foster G.D."/>
            <person name="Pangilinan J."/>
            <person name="Papanicolaou A."/>
            <person name="Barry K."/>
            <person name="LaButti K."/>
            <person name="Viragh M."/>
            <person name="Koriabine M."/>
            <person name="Yan M."/>
            <person name="Riley R."/>
            <person name="Champramary S."/>
            <person name="Plett K.L."/>
            <person name="Tsai I.J."/>
            <person name="Slot J."/>
            <person name="Sipos G."/>
            <person name="Plett J."/>
            <person name="Nagy L.G."/>
            <person name="Grigoriev I.V."/>
        </authorList>
    </citation>
    <scope>NUCLEOTIDE SEQUENCE</scope>
    <source>
        <strain evidence="19">CCBAS 213</strain>
    </source>
</reference>
<comment type="function">
    <text evidence="14">Component of LSm protein complexes, which are involved in RNA processing and may function in a chaperone-like manner, facilitating the efficient association of RNA processing factors with their substrates. Component of the cytoplasmic LSM1-LSM7 complex, which is thought to be involved in mRNA degradation by activating the decapping step in the 5'-to-3' mRNA decay pathway. Component of the nuclear LSM2-LSM8 complex, which is involved in splicing of nuclear mRNAs. LSM2-LSM8 associates with multiple snRNP complexes containing the U6 snRNA (U4/U6 di-snRNP, spliceosomal U4/U6.U5 tri-snRNP, and free U6 snRNP). It binds directly to the 3'-terminal U-tract of U6 snRNA and plays a role in the biogenesis and stability of the U6 snRNP and U4/U6 snRNP complexes. LSM2-LSM8 probably also is involved degradation of nuclear pre-mRNA by targeting them for decapping, and in processing of pre-tRNAs, pre-rRNAs and U3 snoRNA.</text>
</comment>
<evidence type="ECO:0000256" key="7">
    <source>
        <dbReference type="ARBA" id="ARBA00022664"/>
    </source>
</evidence>
<keyword evidence="13 16" id="KW-0687">Ribonucleoprotein</keyword>
<comment type="similarity">
    <text evidence="3 16">Belongs to the snRNP Sm proteins family. SmF/LSm6 subfamily.</text>
</comment>
<keyword evidence="10 16" id="KW-0694">RNA-binding</keyword>
<feature type="region of interest" description="Disordered" evidence="17">
    <location>
        <begin position="1"/>
        <end position="20"/>
    </location>
</feature>
<comment type="caution">
    <text evidence="19">The sequence shown here is derived from an EMBL/GenBank/DDBJ whole genome shotgun (WGS) entry which is preliminary data.</text>
</comment>
<accession>A0AA39JZ20</accession>
<keyword evidence="8" id="KW-0819">tRNA processing</keyword>
<dbReference type="AlphaFoldDB" id="A0AA39JZ20"/>
<evidence type="ECO:0000256" key="12">
    <source>
        <dbReference type="ARBA" id="ARBA00023242"/>
    </source>
</evidence>
<keyword evidence="6" id="KW-0698">rRNA processing</keyword>
<keyword evidence="12 16" id="KW-0539">Nucleus</keyword>
<keyword evidence="20" id="KW-1185">Reference proteome</keyword>
<evidence type="ECO:0000256" key="3">
    <source>
        <dbReference type="ARBA" id="ARBA00007927"/>
    </source>
</evidence>
<dbReference type="FunFam" id="2.30.30.100:FF:000044">
    <property type="entry name" value="Probable U6 snRNA-associated Sm-like protein LSm6"/>
    <property type="match status" value="1"/>
</dbReference>
<dbReference type="GO" id="GO:0046540">
    <property type="term" value="C:U4/U6 x U5 tri-snRNP complex"/>
    <property type="evidence" value="ECO:0007669"/>
    <property type="project" value="TreeGrafter"/>
</dbReference>
<dbReference type="PROSITE" id="PS52002">
    <property type="entry name" value="SM"/>
    <property type="match status" value="1"/>
</dbReference>
<dbReference type="Pfam" id="PF01423">
    <property type="entry name" value="LSM"/>
    <property type="match status" value="1"/>
</dbReference>
<evidence type="ECO:0000256" key="5">
    <source>
        <dbReference type="ARBA" id="ARBA00022490"/>
    </source>
</evidence>
<evidence type="ECO:0000256" key="13">
    <source>
        <dbReference type="ARBA" id="ARBA00023274"/>
    </source>
</evidence>
<evidence type="ECO:0000256" key="10">
    <source>
        <dbReference type="ARBA" id="ARBA00022884"/>
    </source>
</evidence>
<keyword evidence="5" id="KW-0963">Cytoplasm</keyword>
<evidence type="ECO:0000256" key="2">
    <source>
        <dbReference type="ARBA" id="ARBA00004496"/>
    </source>
</evidence>
<dbReference type="PANTHER" id="PTHR11021">
    <property type="entry name" value="SMALL NUCLEAR RIBONUCLEOPROTEIN F SNRNP-F"/>
    <property type="match status" value="1"/>
</dbReference>
<gene>
    <name evidence="19" type="ORF">EV420DRAFT_1563368</name>
</gene>
<evidence type="ECO:0000256" key="14">
    <source>
        <dbReference type="ARBA" id="ARBA00025365"/>
    </source>
</evidence>
<dbReference type="InterPro" id="IPR047575">
    <property type="entry name" value="Sm"/>
</dbReference>
<dbReference type="GeneID" id="85357482"/>
<name>A0AA39JZ20_ARMTA</name>
<comment type="subcellular location">
    <subcellularLocation>
        <location evidence="2">Cytoplasm</location>
    </subcellularLocation>
    <subcellularLocation>
        <location evidence="1 16">Nucleus</location>
    </subcellularLocation>
</comment>
<evidence type="ECO:0000256" key="4">
    <source>
        <dbReference type="ARBA" id="ARBA00014768"/>
    </source>
</evidence>
<keyword evidence="9 16" id="KW-0747">Spliceosome</keyword>
<dbReference type="InterPro" id="IPR001163">
    <property type="entry name" value="Sm_dom_euk/arc"/>
</dbReference>
<evidence type="ECO:0000256" key="16">
    <source>
        <dbReference type="PIRNR" id="PIRNR006609"/>
    </source>
</evidence>
<dbReference type="GO" id="GO:0000932">
    <property type="term" value="C:P-body"/>
    <property type="evidence" value="ECO:0007669"/>
    <property type="project" value="TreeGrafter"/>
</dbReference>
<dbReference type="RefSeq" id="XP_060327276.1">
    <property type="nucleotide sequence ID" value="XM_060473934.1"/>
</dbReference>
<dbReference type="Gene3D" id="2.30.30.100">
    <property type="match status" value="1"/>
</dbReference>